<feature type="domain" description="Thiamine pyrophosphate enzyme central" evidence="4">
    <location>
        <begin position="12"/>
        <end position="149"/>
    </location>
</feature>
<dbReference type="InterPro" id="IPR012000">
    <property type="entry name" value="Thiamin_PyroP_enz_cen_dom"/>
</dbReference>
<dbReference type="InterPro" id="IPR000399">
    <property type="entry name" value="TPP-bd_CS"/>
</dbReference>
<dbReference type="PANTHER" id="PTHR18968">
    <property type="entry name" value="THIAMINE PYROPHOSPHATE ENZYMES"/>
    <property type="match status" value="1"/>
</dbReference>
<dbReference type="RefSeq" id="WP_193184316.1">
    <property type="nucleotide sequence ID" value="NZ_JACVXA010000050.1"/>
</dbReference>
<organism evidence="6 7">
    <name type="scientific">Mangrovicoccus algicola</name>
    <dbReference type="NCBI Taxonomy" id="2771008"/>
    <lineage>
        <taxon>Bacteria</taxon>
        <taxon>Pseudomonadati</taxon>
        <taxon>Pseudomonadota</taxon>
        <taxon>Alphaproteobacteria</taxon>
        <taxon>Rhodobacterales</taxon>
        <taxon>Paracoccaceae</taxon>
        <taxon>Mangrovicoccus</taxon>
    </lineage>
</organism>
<dbReference type="InterPro" id="IPR011766">
    <property type="entry name" value="TPP_enzyme_TPP-bd"/>
</dbReference>
<comment type="similarity">
    <text evidence="1">Belongs to the TPP enzyme family.</text>
</comment>
<dbReference type="Proteomes" id="UP000609121">
    <property type="component" value="Unassembled WGS sequence"/>
</dbReference>
<evidence type="ECO:0000313" key="6">
    <source>
        <dbReference type="EMBL" id="MBE3639544.1"/>
    </source>
</evidence>
<dbReference type="GO" id="GO:0030976">
    <property type="term" value="F:thiamine pyrophosphate binding"/>
    <property type="evidence" value="ECO:0007669"/>
    <property type="project" value="InterPro"/>
</dbReference>
<dbReference type="Pfam" id="PF00205">
    <property type="entry name" value="TPP_enzyme_M"/>
    <property type="match status" value="1"/>
</dbReference>
<dbReference type="GO" id="GO:0005948">
    <property type="term" value="C:acetolactate synthase complex"/>
    <property type="evidence" value="ECO:0007669"/>
    <property type="project" value="TreeGrafter"/>
</dbReference>
<gene>
    <name evidence="6" type="ORF">ICN82_15180</name>
</gene>
<dbReference type="GO" id="GO:0050660">
    <property type="term" value="F:flavin adenine dinucleotide binding"/>
    <property type="evidence" value="ECO:0007669"/>
    <property type="project" value="TreeGrafter"/>
</dbReference>
<dbReference type="GO" id="GO:0003984">
    <property type="term" value="F:acetolactate synthase activity"/>
    <property type="evidence" value="ECO:0007669"/>
    <property type="project" value="TreeGrafter"/>
</dbReference>
<evidence type="ECO:0000259" key="4">
    <source>
        <dbReference type="Pfam" id="PF00205"/>
    </source>
</evidence>
<name>A0A8J6YZG5_9RHOB</name>
<dbReference type="PROSITE" id="PS00187">
    <property type="entry name" value="TPP_ENZYMES"/>
    <property type="match status" value="1"/>
</dbReference>
<evidence type="ECO:0000259" key="5">
    <source>
        <dbReference type="Pfam" id="PF02775"/>
    </source>
</evidence>
<dbReference type="GO" id="GO:0009099">
    <property type="term" value="P:L-valine biosynthetic process"/>
    <property type="evidence" value="ECO:0007669"/>
    <property type="project" value="TreeGrafter"/>
</dbReference>
<sequence length="360" mass="37069">LPAAPAPSAGLEEARRWMAGAERPLAIAGLDVLAEPGAAAAVSAFCTRQGVPLITSYKAKGVLDEADPLALGGAGLSPLADGLLMPLIGRADLVLCLGYDPVEMRAGWRHPWDPAVTRSIEIAHLRNDHGMHAAAIEITGGIAPALAALEADQPARPRWPDGAPAATRAALAAAFPRDEAWGPAAVIDTCRRMMPPETLATADSGAHRILLSQIWACPAPATLFQSSGFCTMGCALPLALGLKLAAPERPVIGFMGDAGFLMVAGELATAAERGLTPVLVVFADAELALIEMKQRSRGLPRQGVDFAAPDIAAIARGFGGAGETVTSRAELESALGRAMTAETFTVISAVLPGGAYDGRI</sequence>
<proteinExistence type="inferred from homology"/>
<keyword evidence="7" id="KW-1185">Reference proteome</keyword>
<dbReference type="SUPFAM" id="SSF52467">
    <property type="entry name" value="DHS-like NAD/FAD-binding domain"/>
    <property type="match status" value="1"/>
</dbReference>
<dbReference type="PANTHER" id="PTHR18968:SF129">
    <property type="entry name" value="ACETOLACTATE SYNTHASE"/>
    <property type="match status" value="1"/>
</dbReference>
<dbReference type="EMBL" id="JACVXA010000050">
    <property type="protein sequence ID" value="MBE3639544.1"/>
    <property type="molecule type" value="Genomic_DNA"/>
</dbReference>
<keyword evidence="3" id="KW-0786">Thiamine pyrophosphate</keyword>
<dbReference type="GO" id="GO:0009097">
    <property type="term" value="P:isoleucine biosynthetic process"/>
    <property type="evidence" value="ECO:0007669"/>
    <property type="project" value="TreeGrafter"/>
</dbReference>
<dbReference type="AlphaFoldDB" id="A0A8J6YZG5"/>
<feature type="domain" description="Thiamine pyrophosphate enzyme TPP-binding" evidence="5">
    <location>
        <begin position="203"/>
        <end position="348"/>
    </location>
</feature>
<feature type="non-terminal residue" evidence="6">
    <location>
        <position position="1"/>
    </location>
</feature>
<comment type="caution">
    <text evidence="6">The sequence shown here is derived from an EMBL/GenBank/DDBJ whole genome shotgun (WGS) entry which is preliminary data.</text>
</comment>
<reference evidence="6" key="1">
    <citation type="submission" date="2020-09" db="EMBL/GenBank/DDBJ databases">
        <title>A novel bacterium of genus Mangrovicoccus, isolated from South China Sea.</title>
        <authorList>
            <person name="Huang H."/>
            <person name="Mo K."/>
            <person name="Hu Y."/>
        </authorList>
    </citation>
    <scope>NUCLEOTIDE SEQUENCE</scope>
    <source>
        <strain evidence="6">HB182678</strain>
    </source>
</reference>
<dbReference type="Pfam" id="PF02775">
    <property type="entry name" value="TPP_enzyme_C"/>
    <property type="match status" value="1"/>
</dbReference>
<dbReference type="InterPro" id="IPR029035">
    <property type="entry name" value="DHS-like_NAD/FAD-binding_dom"/>
</dbReference>
<keyword evidence="2" id="KW-0808">Transferase</keyword>
<dbReference type="CDD" id="cd00568">
    <property type="entry name" value="TPP_enzymes"/>
    <property type="match status" value="1"/>
</dbReference>
<accession>A0A8J6YZG5</accession>
<dbReference type="InterPro" id="IPR045229">
    <property type="entry name" value="TPP_enz"/>
</dbReference>
<dbReference type="SUPFAM" id="SSF52518">
    <property type="entry name" value="Thiamin diphosphate-binding fold (THDP-binding)"/>
    <property type="match status" value="1"/>
</dbReference>
<dbReference type="GO" id="GO:0000287">
    <property type="term" value="F:magnesium ion binding"/>
    <property type="evidence" value="ECO:0007669"/>
    <property type="project" value="InterPro"/>
</dbReference>
<protein>
    <submittedName>
        <fullName evidence="6">Thiamine pyrophosphate-binding protein</fullName>
    </submittedName>
</protein>
<dbReference type="Gene3D" id="3.40.50.1220">
    <property type="entry name" value="TPP-binding domain"/>
    <property type="match status" value="1"/>
</dbReference>
<dbReference type="Gene3D" id="3.40.50.970">
    <property type="match status" value="1"/>
</dbReference>
<evidence type="ECO:0000256" key="1">
    <source>
        <dbReference type="ARBA" id="ARBA00007812"/>
    </source>
</evidence>
<dbReference type="InterPro" id="IPR029061">
    <property type="entry name" value="THDP-binding"/>
</dbReference>
<evidence type="ECO:0000256" key="2">
    <source>
        <dbReference type="ARBA" id="ARBA00022679"/>
    </source>
</evidence>
<evidence type="ECO:0000313" key="7">
    <source>
        <dbReference type="Proteomes" id="UP000609121"/>
    </source>
</evidence>
<evidence type="ECO:0000256" key="3">
    <source>
        <dbReference type="ARBA" id="ARBA00023052"/>
    </source>
</evidence>